<keyword evidence="4" id="KW-0479">Metal-binding</keyword>
<comment type="catalytic activity">
    <reaction evidence="9">
        <text>S-methyl-5'-thioadenosine + phosphate = 5-(methylsulfanyl)-alpha-D-ribose 1-phosphate + adenine</text>
        <dbReference type="Rhea" id="RHEA:11852"/>
        <dbReference type="ChEBI" id="CHEBI:16708"/>
        <dbReference type="ChEBI" id="CHEBI:17509"/>
        <dbReference type="ChEBI" id="CHEBI:43474"/>
        <dbReference type="ChEBI" id="CHEBI:58533"/>
        <dbReference type="EC" id="2.4.2.28"/>
    </reaction>
    <physiologicalReaction direction="left-to-right" evidence="9">
        <dbReference type="Rhea" id="RHEA:11853"/>
    </physiologicalReaction>
</comment>
<evidence type="ECO:0000256" key="6">
    <source>
        <dbReference type="ARBA" id="ARBA00022833"/>
    </source>
</evidence>
<protein>
    <recommendedName>
        <fullName evidence="10">Purine nucleoside phosphorylase</fullName>
    </recommendedName>
</protein>
<dbReference type="GO" id="GO:0017061">
    <property type="term" value="F:S-methyl-5-thioadenosine phosphorylase activity"/>
    <property type="evidence" value="ECO:0007669"/>
    <property type="project" value="UniProtKB-EC"/>
</dbReference>
<organism evidence="11 12">
    <name type="scientific">Desulfobacter postgatei</name>
    <dbReference type="NCBI Taxonomy" id="2293"/>
    <lineage>
        <taxon>Bacteria</taxon>
        <taxon>Pseudomonadati</taxon>
        <taxon>Thermodesulfobacteriota</taxon>
        <taxon>Desulfobacteria</taxon>
        <taxon>Desulfobacterales</taxon>
        <taxon>Desulfobacteraceae</taxon>
        <taxon>Desulfobacter</taxon>
    </lineage>
</organism>
<name>A0A2G6MSQ4_9BACT</name>
<dbReference type="Proteomes" id="UP000231203">
    <property type="component" value="Unassembled WGS sequence"/>
</dbReference>
<dbReference type="PANTHER" id="PTHR30616">
    <property type="entry name" value="UNCHARACTERIZED PROTEIN YFIH"/>
    <property type="match status" value="1"/>
</dbReference>
<comment type="catalytic activity">
    <reaction evidence="8">
        <text>adenosine + phosphate = alpha-D-ribose 1-phosphate + adenine</text>
        <dbReference type="Rhea" id="RHEA:27642"/>
        <dbReference type="ChEBI" id="CHEBI:16335"/>
        <dbReference type="ChEBI" id="CHEBI:16708"/>
        <dbReference type="ChEBI" id="CHEBI:43474"/>
        <dbReference type="ChEBI" id="CHEBI:57720"/>
        <dbReference type="EC" id="2.4.2.1"/>
    </reaction>
    <physiologicalReaction direction="left-to-right" evidence="8">
        <dbReference type="Rhea" id="RHEA:27643"/>
    </physiologicalReaction>
</comment>
<dbReference type="GO" id="GO:0005507">
    <property type="term" value="F:copper ion binding"/>
    <property type="evidence" value="ECO:0007669"/>
    <property type="project" value="TreeGrafter"/>
</dbReference>
<comment type="caution">
    <text evidence="11">The sequence shown here is derived from an EMBL/GenBank/DDBJ whole genome shotgun (WGS) entry which is preliminary data.</text>
</comment>
<evidence type="ECO:0000256" key="3">
    <source>
        <dbReference type="ARBA" id="ARBA00022679"/>
    </source>
</evidence>
<dbReference type="InterPro" id="IPR003730">
    <property type="entry name" value="Cu_polyphenol_OxRdtase"/>
</dbReference>
<comment type="similarity">
    <text evidence="2 10">Belongs to the purine nucleoside phosphorylase YfiH/LACC1 family.</text>
</comment>
<dbReference type="PANTHER" id="PTHR30616:SF2">
    <property type="entry name" value="PURINE NUCLEOSIDE PHOSPHORYLASE LACC1"/>
    <property type="match status" value="1"/>
</dbReference>
<keyword evidence="3" id="KW-0808">Transferase</keyword>
<gene>
    <name evidence="11" type="ORF">CSA25_02675</name>
</gene>
<keyword evidence="5" id="KW-0378">Hydrolase</keyword>
<comment type="catalytic activity">
    <reaction evidence="7">
        <text>adenosine + H2O + H(+) = inosine + NH4(+)</text>
        <dbReference type="Rhea" id="RHEA:24408"/>
        <dbReference type="ChEBI" id="CHEBI:15377"/>
        <dbReference type="ChEBI" id="CHEBI:15378"/>
        <dbReference type="ChEBI" id="CHEBI:16335"/>
        <dbReference type="ChEBI" id="CHEBI:17596"/>
        <dbReference type="ChEBI" id="CHEBI:28938"/>
        <dbReference type="EC" id="3.5.4.4"/>
    </reaction>
    <physiologicalReaction direction="left-to-right" evidence="7">
        <dbReference type="Rhea" id="RHEA:24409"/>
    </physiologicalReaction>
</comment>
<evidence type="ECO:0000256" key="7">
    <source>
        <dbReference type="ARBA" id="ARBA00047989"/>
    </source>
</evidence>
<evidence type="ECO:0000256" key="2">
    <source>
        <dbReference type="ARBA" id="ARBA00007353"/>
    </source>
</evidence>
<comment type="catalytic activity">
    <reaction evidence="1">
        <text>inosine + phosphate = alpha-D-ribose 1-phosphate + hypoxanthine</text>
        <dbReference type="Rhea" id="RHEA:27646"/>
        <dbReference type="ChEBI" id="CHEBI:17368"/>
        <dbReference type="ChEBI" id="CHEBI:17596"/>
        <dbReference type="ChEBI" id="CHEBI:43474"/>
        <dbReference type="ChEBI" id="CHEBI:57720"/>
        <dbReference type="EC" id="2.4.2.1"/>
    </reaction>
    <physiologicalReaction direction="left-to-right" evidence="1">
        <dbReference type="Rhea" id="RHEA:27647"/>
    </physiologicalReaction>
</comment>
<evidence type="ECO:0000256" key="1">
    <source>
        <dbReference type="ARBA" id="ARBA00000553"/>
    </source>
</evidence>
<dbReference type="NCBIfam" id="TIGR00726">
    <property type="entry name" value="peptidoglycan editing factor PgeF"/>
    <property type="match status" value="1"/>
</dbReference>
<keyword evidence="6" id="KW-0862">Zinc</keyword>
<dbReference type="AlphaFoldDB" id="A0A2G6MSQ4"/>
<dbReference type="Pfam" id="PF02578">
    <property type="entry name" value="Cu-oxidase_4"/>
    <property type="match status" value="1"/>
</dbReference>
<evidence type="ECO:0000256" key="8">
    <source>
        <dbReference type="ARBA" id="ARBA00048968"/>
    </source>
</evidence>
<dbReference type="GO" id="GO:0016787">
    <property type="term" value="F:hydrolase activity"/>
    <property type="evidence" value="ECO:0007669"/>
    <property type="project" value="UniProtKB-KW"/>
</dbReference>
<evidence type="ECO:0000256" key="4">
    <source>
        <dbReference type="ARBA" id="ARBA00022723"/>
    </source>
</evidence>
<dbReference type="InterPro" id="IPR011324">
    <property type="entry name" value="Cytotoxic_necrot_fac-like_cat"/>
</dbReference>
<dbReference type="SUPFAM" id="SSF64438">
    <property type="entry name" value="CNF1/YfiH-like putative cysteine hydrolases"/>
    <property type="match status" value="1"/>
</dbReference>
<evidence type="ECO:0000313" key="11">
    <source>
        <dbReference type="EMBL" id="PIE62986.1"/>
    </source>
</evidence>
<evidence type="ECO:0000256" key="9">
    <source>
        <dbReference type="ARBA" id="ARBA00049893"/>
    </source>
</evidence>
<evidence type="ECO:0000313" key="12">
    <source>
        <dbReference type="Proteomes" id="UP000231203"/>
    </source>
</evidence>
<proteinExistence type="inferred from homology"/>
<accession>A0A2G6MSQ4</accession>
<sequence length="260" mass="28509">MVVPSPLTFYHLNVFPGLVHGVFSRSEGFSKGDFQGLNVGLHTGDDPDIVNRNRALMLSSMGLTRALFLNQVHGTGIAVIRSEKEAAQAVWKGQGRAPSLIFKADAAVTNLKGLGLVIQVADCQAVVLYDPQKEVIANVHSGWRGSVADIIGRCIDTMVTQFGCTPADIRAGISPSLGPCCAQFINYKREIPKGLWPYKEKGRPYFDFWQISRDQLGACGVLDEHIETMGLCTRCRTDLFYSYRANKVTGRFAAVIVLKD</sequence>
<reference evidence="11 12" key="1">
    <citation type="submission" date="2017-10" db="EMBL/GenBank/DDBJ databases">
        <title>Novel microbial diversity and functional potential in the marine mammal oral microbiome.</title>
        <authorList>
            <person name="Dudek N.K."/>
            <person name="Sun C.L."/>
            <person name="Burstein D."/>
            <person name="Kantor R.S."/>
            <person name="Aliaga Goltsman D.S."/>
            <person name="Bik E.M."/>
            <person name="Thomas B.C."/>
            <person name="Banfield J.F."/>
            <person name="Relman D.A."/>
        </authorList>
    </citation>
    <scope>NUCLEOTIDE SEQUENCE [LARGE SCALE GENOMIC DNA]</scope>
    <source>
        <strain evidence="11">DOLJORAL78_47_202</strain>
    </source>
</reference>
<dbReference type="EMBL" id="PDTI01000024">
    <property type="protein sequence ID" value="PIE62986.1"/>
    <property type="molecule type" value="Genomic_DNA"/>
</dbReference>
<dbReference type="InterPro" id="IPR038371">
    <property type="entry name" value="Cu_polyphenol_OxRdtase_sf"/>
</dbReference>
<dbReference type="Gene3D" id="3.60.140.10">
    <property type="entry name" value="CNF1/YfiH-like putative cysteine hydrolases"/>
    <property type="match status" value="1"/>
</dbReference>
<evidence type="ECO:0000256" key="5">
    <source>
        <dbReference type="ARBA" id="ARBA00022801"/>
    </source>
</evidence>
<evidence type="ECO:0000256" key="10">
    <source>
        <dbReference type="RuleBase" id="RU361274"/>
    </source>
</evidence>
<dbReference type="CDD" id="cd16833">
    <property type="entry name" value="YfiH"/>
    <property type="match status" value="1"/>
</dbReference>